<gene>
    <name evidence="2" type="ORF">DCK97_09010</name>
</gene>
<evidence type="ECO:0000256" key="1">
    <source>
        <dbReference type="SAM" id="MobiDB-lite"/>
    </source>
</evidence>
<feature type="region of interest" description="Disordered" evidence="1">
    <location>
        <begin position="1"/>
        <end position="20"/>
    </location>
</feature>
<accession>A0A3B9IIC0</accession>
<sequence>MPFPTLNKDDEAGTATTRSRRTLLQKLRVAASAKATVGPTAARSQDFLYDEAGLPRSDGNNTA</sequence>
<protein>
    <submittedName>
        <fullName evidence="2">Uncharacterized protein</fullName>
    </submittedName>
</protein>
<organism evidence="2 3">
    <name type="scientific">Tistrella mobilis</name>
    <dbReference type="NCBI Taxonomy" id="171437"/>
    <lineage>
        <taxon>Bacteria</taxon>
        <taxon>Pseudomonadati</taxon>
        <taxon>Pseudomonadota</taxon>
        <taxon>Alphaproteobacteria</taxon>
        <taxon>Geminicoccales</taxon>
        <taxon>Geminicoccaceae</taxon>
        <taxon>Tistrella</taxon>
    </lineage>
</organism>
<dbReference type="EMBL" id="DMAI01000139">
    <property type="protein sequence ID" value="HAE47545.1"/>
    <property type="molecule type" value="Genomic_DNA"/>
</dbReference>
<comment type="caution">
    <text evidence="2">The sequence shown here is derived from an EMBL/GenBank/DDBJ whole genome shotgun (WGS) entry which is preliminary data.</text>
</comment>
<evidence type="ECO:0000313" key="3">
    <source>
        <dbReference type="Proteomes" id="UP000257706"/>
    </source>
</evidence>
<proteinExistence type="predicted"/>
<dbReference type="Proteomes" id="UP000257706">
    <property type="component" value="Unassembled WGS sequence"/>
</dbReference>
<reference evidence="2 3" key="1">
    <citation type="journal article" date="2018" name="Nat. Biotechnol.">
        <title>A standardized bacterial taxonomy based on genome phylogeny substantially revises the tree of life.</title>
        <authorList>
            <person name="Parks D.H."/>
            <person name="Chuvochina M."/>
            <person name="Waite D.W."/>
            <person name="Rinke C."/>
            <person name="Skarshewski A."/>
            <person name="Chaumeil P.A."/>
            <person name="Hugenholtz P."/>
        </authorList>
    </citation>
    <scope>NUCLEOTIDE SEQUENCE [LARGE SCALE GENOMIC DNA]</scope>
    <source>
        <strain evidence="2">UBA8739</strain>
    </source>
</reference>
<evidence type="ECO:0000313" key="2">
    <source>
        <dbReference type="EMBL" id="HAE47545.1"/>
    </source>
</evidence>
<dbReference type="AlphaFoldDB" id="A0A3B9IIC0"/>
<name>A0A3B9IIC0_9PROT</name>